<protein>
    <recommendedName>
        <fullName evidence="6">Glycerol operon regulatory protein</fullName>
    </recommendedName>
</protein>
<dbReference type="GO" id="GO:0003677">
    <property type="term" value="F:DNA binding"/>
    <property type="evidence" value="ECO:0007669"/>
    <property type="project" value="UniProtKB-KW"/>
</dbReference>
<accession>A0A1H2S9Q7</accession>
<dbReference type="FunFam" id="1.10.10.10:FF:000056">
    <property type="entry name" value="IclR family transcriptional regulator"/>
    <property type="match status" value="1"/>
</dbReference>
<dbReference type="Pfam" id="PF01614">
    <property type="entry name" value="IclR_C"/>
    <property type="match status" value="1"/>
</dbReference>
<proteinExistence type="predicted"/>
<feature type="domain" description="HTH iclR-type" evidence="7">
    <location>
        <begin position="10"/>
        <end position="71"/>
    </location>
</feature>
<comment type="function">
    <text evidence="5">May be an activator protein for the gylABX operon.</text>
</comment>
<dbReference type="GO" id="GO:0003700">
    <property type="term" value="F:DNA-binding transcription factor activity"/>
    <property type="evidence" value="ECO:0007669"/>
    <property type="project" value="TreeGrafter"/>
</dbReference>
<dbReference type="OrthoDB" id="60629at2"/>
<name>A0A1H2S9Q7_9PSEU</name>
<keyword evidence="3" id="KW-0238">DNA-binding</keyword>
<dbReference type="SMART" id="SM00346">
    <property type="entry name" value="HTH_ICLR"/>
    <property type="match status" value="1"/>
</dbReference>
<dbReference type="InterPro" id="IPR036390">
    <property type="entry name" value="WH_DNA-bd_sf"/>
</dbReference>
<dbReference type="InterPro" id="IPR029016">
    <property type="entry name" value="GAF-like_dom_sf"/>
</dbReference>
<dbReference type="PANTHER" id="PTHR30136">
    <property type="entry name" value="HELIX-TURN-HELIX TRANSCRIPTIONAL REGULATOR, ICLR FAMILY"/>
    <property type="match status" value="1"/>
</dbReference>
<dbReference type="Pfam" id="PF09339">
    <property type="entry name" value="HTH_IclR"/>
    <property type="match status" value="1"/>
</dbReference>
<evidence type="ECO:0000256" key="5">
    <source>
        <dbReference type="ARBA" id="ARBA00058938"/>
    </source>
</evidence>
<organism evidence="9 10">
    <name type="scientific">Saccharopolyspora shandongensis</name>
    <dbReference type="NCBI Taxonomy" id="418495"/>
    <lineage>
        <taxon>Bacteria</taxon>
        <taxon>Bacillati</taxon>
        <taxon>Actinomycetota</taxon>
        <taxon>Actinomycetes</taxon>
        <taxon>Pseudonocardiales</taxon>
        <taxon>Pseudonocardiaceae</taxon>
        <taxon>Saccharopolyspora</taxon>
    </lineage>
</organism>
<dbReference type="SUPFAM" id="SSF46785">
    <property type="entry name" value="Winged helix' DNA-binding domain"/>
    <property type="match status" value="1"/>
</dbReference>
<dbReference type="RefSeq" id="WP_093260791.1">
    <property type="nucleotide sequence ID" value="NZ_FNOK01000002.1"/>
</dbReference>
<dbReference type="InterPro" id="IPR050707">
    <property type="entry name" value="HTH_MetabolicPath_Reg"/>
</dbReference>
<dbReference type="PANTHER" id="PTHR30136:SF24">
    <property type="entry name" value="HTH-TYPE TRANSCRIPTIONAL REPRESSOR ALLR"/>
    <property type="match status" value="1"/>
</dbReference>
<evidence type="ECO:0000256" key="1">
    <source>
        <dbReference type="ARBA" id="ARBA00022798"/>
    </source>
</evidence>
<gene>
    <name evidence="9" type="ORF">SAMN05216215_1002150</name>
</gene>
<reference evidence="10" key="1">
    <citation type="submission" date="2016-10" db="EMBL/GenBank/DDBJ databases">
        <authorList>
            <person name="Varghese N."/>
            <person name="Submissions S."/>
        </authorList>
    </citation>
    <scope>NUCLEOTIDE SEQUENCE [LARGE SCALE GENOMIC DNA]</scope>
    <source>
        <strain evidence="10">CGMCC 4.3530</strain>
    </source>
</reference>
<dbReference type="InterPro" id="IPR014757">
    <property type="entry name" value="Tscrpt_reg_IclR_C"/>
</dbReference>
<dbReference type="EMBL" id="FNOK01000002">
    <property type="protein sequence ID" value="SDW28392.1"/>
    <property type="molecule type" value="Genomic_DNA"/>
</dbReference>
<dbReference type="Gene3D" id="1.10.10.10">
    <property type="entry name" value="Winged helix-like DNA-binding domain superfamily/Winged helix DNA-binding domain"/>
    <property type="match status" value="1"/>
</dbReference>
<evidence type="ECO:0000259" key="8">
    <source>
        <dbReference type="PROSITE" id="PS51078"/>
    </source>
</evidence>
<dbReference type="Gene3D" id="3.30.450.40">
    <property type="match status" value="1"/>
</dbReference>
<dbReference type="SUPFAM" id="SSF55781">
    <property type="entry name" value="GAF domain-like"/>
    <property type="match status" value="1"/>
</dbReference>
<keyword evidence="1" id="KW-0319">Glycerol metabolism</keyword>
<dbReference type="PROSITE" id="PS51078">
    <property type="entry name" value="ICLR_ED"/>
    <property type="match status" value="1"/>
</dbReference>
<dbReference type="InterPro" id="IPR005471">
    <property type="entry name" value="Tscrpt_reg_IclR_N"/>
</dbReference>
<dbReference type="GO" id="GO:0045892">
    <property type="term" value="P:negative regulation of DNA-templated transcription"/>
    <property type="evidence" value="ECO:0007669"/>
    <property type="project" value="TreeGrafter"/>
</dbReference>
<keyword evidence="10" id="KW-1185">Reference proteome</keyword>
<keyword evidence="2" id="KW-0805">Transcription regulation</keyword>
<dbReference type="STRING" id="418495.SAMN05216215_1002150"/>
<dbReference type="InterPro" id="IPR036388">
    <property type="entry name" value="WH-like_DNA-bd_sf"/>
</dbReference>
<keyword evidence="4" id="KW-0804">Transcription</keyword>
<dbReference type="PROSITE" id="PS51077">
    <property type="entry name" value="HTH_ICLR"/>
    <property type="match status" value="1"/>
</dbReference>
<dbReference type="AlphaFoldDB" id="A0A1H2S9Q7"/>
<evidence type="ECO:0000256" key="3">
    <source>
        <dbReference type="ARBA" id="ARBA00023125"/>
    </source>
</evidence>
<evidence type="ECO:0000256" key="2">
    <source>
        <dbReference type="ARBA" id="ARBA00023015"/>
    </source>
</evidence>
<evidence type="ECO:0000259" key="7">
    <source>
        <dbReference type="PROSITE" id="PS51077"/>
    </source>
</evidence>
<evidence type="ECO:0000256" key="4">
    <source>
        <dbReference type="ARBA" id="ARBA00023163"/>
    </source>
</evidence>
<dbReference type="Proteomes" id="UP000199529">
    <property type="component" value="Unassembled WGS sequence"/>
</dbReference>
<evidence type="ECO:0000313" key="9">
    <source>
        <dbReference type="EMBL" id="SDW28392.1"/>
    </source>
</evidence>
<feature type="domain" description="IclR-ED" evidence="8">
    <location>
        <begin position="72"/>
        <end position="251"/>
    </location>
</feature>
<evidence type="ECO:0000313" key="10">
    <source>
        <dbReference type="Proteomes" id="UP000199529"/>
    </source>
</evidence>
<dbReference type="GO" id="GO:0006071">
    <property type="term" value="P:glycerol metabolic process"/>
    <property type="evidence" value="ECO:0007669"/>
    <property type="project" value="UniProtKB-KW"/>
</dbReference>
<sequence length="262" mass="28580">MAGNSRDPGRSVTARALSVLTAFDIDHTRLTLTAIARRAEIPLATAHRLVRELEMWGALERDGDGRYEIGLRLWEIGLLAPVNSRLREIALPYMQELCQSTHDNVHLAVRDGLEVVYVEKLTTPRAVPIISRSGGRLPLHSTGVGKVLLAHAPSAVMHQYCERGLPRYTAYTITEPGRLGRELQTVRSRGFAQANEEMTLGNCSVAVPVHDGGGTVVAALGVVAHSVRAEVSKLVKPLMPAAEGISQRLVEQDRINLDLLSH</sequence>
<evidence type="ECO:0000256" key="6">
    <source>
        <dbReference type="ARBA" id="ARBA00070406"/>
    </source>
</evidence>